<name>A0ACC0GIT9_9ERIC</name>
<dbReference type="Proteomes" id="UP001060215">
    <property type="component" value="Chromosome 8"/>
</dbReference>
<evidence type="ECO:0000313" key="1">
    <source>
        <dbReference type="EMBL" id="KAI8000342.1"/>
    </source>
</evidence>
<dbReference type="EMBL" id="CM045765">
    <property type="protein sequence ID" value="KAI8000342.1"/>
    <property type="molecule type" value="Genomic_DNA"/>
</dbReference>
<organism evidence="1 2">
    <name type="scientific">Camellia lanceoleosa</name>
    <dbReference type="NCBI Taxonomy" id="1840588"/>
    <lineage>
        <taxon>Eukaryota</taxon>
        <taxon>Viridiplantae</taxon>
        <taxon>Streptophyta</taxon>
        <taxon>Embryophyta</taxon>
        <taxon>Tracheophyta</taxon>
        <taxon>Spermatophyta</taxon>
        <taxon>Magnoliopsida</taxon>
        <taxon>eudicotyledons</taxon>
        <taxon>Gunneridae</taxon>
        <taxon>Pentapetalae</taxon>
        <taxon>asterids</taxon>
        <taxon>Ericales</taxon>
        <taxon>Theaceae</taxon>
        <taxon>Camellia</taxon>
    </lineage>
</organism>
<keyword evidence="2" id="KW-1185">Reference proteome</keyword>
<reference evidence="1 2" key="1">
    <citation type="journal article" date="2022" name="Plant J.">
        <title>Chromosome-level genome of Camellia lanceoleosa provides a valuable resource for understanding genome evolution and self-incompatibility.</title>
        <authorList>
            <person name="Gong W."/>
            <person name="Xiao S."/>
            <person name="Wang L."/>
            <person name="Liao Z."/>
            <person name="Chang Y."/>
            <person name="Mo W."/>
            <person name="Hu G."/>
            <person name="Li W."/>
            <person name="Zhao G."/>
            <person name="Zhu H."/>
            <person name="Hu X."/>
            <person name="Ji K."/>
            <person name="Xiang X."/>
            <person name="Song Q."/>
            <person name="Yuan D."/>
            <person name="Jin S."/>
            <person name="Zhang L."/>
        </authorList>
    </citation>
    <scope>NUCLEOTIDE SEQUENCE [LARGE SCALE GENOMIC DNA]</scope>
    <source>
        <strain evidence="1">SQ_2022a</strain>
    </source>
</reference>
<gene>
    <name evidence="1" type="ORF">LOK49_LG09G02610</name>
</gene>
<protein>
    <submittedName>
        <fullName evidence="1">Pentatricopeptide repeat-containing protein</fullName>
    </submittedName>
</protein>
<accession>A0ACC0GIT9</accession>
<proteinExistence type="predicted"/>
<evidence type="ECO:0000313" key="2">
    <source>
        <dbReference type="Proteomes" id="UP001060215"/>
    </source>
</evidence>
<comment type="caution">
    <text evidence="1">The sequence shown here is derived from an EMBL/GenBank/DDBJ whole genome shotgun (WGS) entry which is preliminary data.</text>
</comment>
<sequence length="364" mass="40952">MLFTLEPEKSDTHVLLANIYASAGMWENVAKVRRLMKESNVKKEPGISWIEVKDKIYTFIVGDRNHSRSAEVYAKLDELRDLMNKAGYVPMVEIDLHDVEQSEKELLLSFHSEKLAVAFGLITTPPGAPIRVKKNLRVCVDCHTAFKYICKIVSREIIIRDINRFHHFRDGLCSCGDYWYPDVAKFREKPLTLADDMDILFSDVSATGEWAYTPSSGVFLDTEGSHTPLGDDTDTEIHPSELSNQCRRQKEGPSKKQKGNKKQSAVGELSKTLNCIVDAVEASSSTGTQNAAMQNPHTITECLAKISTISSVSEDDDLLIWAARLFLKPSLRESFMALPNDVLRLKFINLEIALEKARIPGFRD</sequence>